<dbReference type="Pfam" id="PF01061">
    <property type="entry name" value="ABC2_membrane"/>
    <property type="match status" value="1"/>
</dbReference>
<feature type="transmembrane region" description="Helical" evidence="9">
    <location>
        <begin position="514"/>
        <end position="535"/>
    </location>
</feature>
<protein>
    <submittedName>
        <fullName evidence="11">ABCG1 protein</fullName>
    </submittedName>
</protein>
<feature type="region of interest" description="Disordered" evidence="8">
    <location>
        <begin position="1"/>
        <end position="34"/>
    </location>
</feature>
<name>A0A0C5BV51_TRYCR</name>
<dbReference type="InterPro" id="IPR003439">
    <property type="entry name" value="ABC_transporter-like_ATP-bd"/>
</dbReference>
<feature type="compositionally biased region" description="Polar residues" evidence="8">
    <location>
        <begin position="12"/>
        <end position="30"/>
    </location>
</feature>
<dbReference type="AlphaFoldDB" id="A0A0C5BV51"/>
<dbReference type="InterPro" id="IPR013525">
    <property type="entry name" value="ABC2_TM"/>
</dbReference>
<dbReference type="VEuPathDB" id="TriTrypDB:C3747_91g99"/>
<evidence type="ECO:0000256" key="1">
    <source>
        <dbReference type="ARBA" id="ARBA00004141"/>
    </source>
</evidence>
<dbReference type="VEuPathDB" id="TriTrypDB:TcG_08610"/>
<dbReference type="VEuPathDB" id="TriTrypDB:TcCLB.508231.190"/>
<dbReference type="SMART" id="SM00382">
    <property type="entry name" value="AAA"/>
    <property type="match status" value="1"/>
</dbReference>
<dbReference type="VEuPathDB" id="TriTrypDB:ECC02_000454"/>
<dbReference type="VEuPathDB" id="TriTrypDB:TcBrA4_0012650"/>
<dbReference type="InterPro" id="IPR050352">
    <property type="entry name" value="ABCG_transporters"/>
</dbReference>
<keyword evidence="3 9" id="KW-0812">Transmembrane</keyword>
<dbReference type="PROSITE" id="PS50893">
    <property type="entry name" value="ABC_TRANSPORTER_2"/>
    <property type="match status" value="1"/>
</dbReference>
<evidence type="ECO:0000313" key="11">
    <source>
        <dbReference type="EMBL" id="AJM93643.1"/>
    </source>
</evidence>
<keyword evidence="5" id="KW-0067">ATP-binding</keyword>
<dbReference type="GO" id="GO:0016887">
    <property type="term" value="F:ATP hydrolysis activity"/>
    <property type="evidence" value="ECO:0007669"/>
    <property type="project" value="InterPro"/>
</dbReference>
<evidence type="ECO:0000256" key="7">
    <source>
        <dbReference type="ARBA" id="ARBA00023136"/>
    </source>
</evidence>
<evidence type="ECO:0000256" key="2">
    <source>
        <dbReference type="ARBA" id="ARBA00022448"/>
    </source>
</evidence>
<dbReference type="EMBL" id="KP204024">
    <property type="protein sequence ID" value="AJM93643.1"/>
    <property type="molecule type" value="Genomic_DNA"/>
</dbReference>
<dbReference type="InterPro" id="IPR003593">
    <property type="entry name" value="AAA+_ATPase"/>
</dbReference>
<evidence type="ECO:0000256" key="8">
    <source>
        <dbReference type="SAM" id="MobiDB-lite"/>
    </source>
</evidence>
<dbReference type="Pfam" id="PF00005">
    <property type="entry name" value="ABC_tran"/>
    <property type="match status" value="1"/>
</dbReference>
<feature type="transmembrane region" description="Helical" evidence="9">
    <location>
        <begin position="491"/>
        <end position="508"/>
    </location>
</feature>
<keyword evidence="2" id="KW-0813">Transport</keyword>
<feature type="transmembrane region" description="Helical" evidence="9">
    <location>
        <begin position="401"/>
        <end position="424"/>
    </location>
</feature>
<dbReference type="InterPro" id="IPR043926">
    <property type="entry name" value="ABCG_dom"/>
</dbReference>
<dbReference type="GO" id="GO:0016020">
    <property type="term" value="C:membrane"/>
    <property type="evidence" value="ECO:0007669"/>
    <property type="project" value="UniProtKB-SubCell"/>
</dbReference>
<sequence length="665" mass="74512">MSCCRAEVNEPVTPSSASSLESDDQVASKQKGNEPQIEDYSIIAPGFFIKGSVAQFDAVEQNKSSVSGRFSIPVSWHNLAYSANGTKILCGLTGTALPSRCLAVMGSSGAGKTTFLNAISDRLTTSRTLKLTGKRQLGDLEYKRHYRRMVGFVAQDDILSPRATPEDSLRFSLRVRRGTSISETNKFVEETLEELRLVHCRETIVGIPGLVSGLSGGERKRTSIGVELICDPKILLLDEPTSGLDSVTSVKIVHLLNNIARTGRTVIYTIHQPTAETLTHFDDLMLLTGGRCAYHGTMAKSVEYFESIGFPCPERYTPSDFFMKLLQDPEISKVLVKKWKSYLKHGVRTPHTTAVELNPNPSESPTAKNIESYLSMFGSTSGIQFQELFRRFSIDLSRNHVYIFSHFIQAAFFAVIVGLIFLNVKDDLAGMQDREGVFFMVTMNRAMGQTFIMVNSFMQDKALYVREQMVGSYSPFIFFLSKTLVESPMRVFFAFLECCILYWMVGLYRQAGAFFYYFAVIALLTEVASGLGFAIGATFKSLVVASGTAPVILLPLAMVGGLLANTDRLHPYWYWLEKPSFIRQAYILLARNEFKHIDHIRCDDRGKPPGFCKDKPKNGEDILRQLGFQQKQYESWVLWLTLALLYIAFRGWAVISLYSAARTKF</sequence>
<dbReference type="Gene3D" id="3.40.50.300">
    <property type="entry name" value="P-loop containing nucleotide triphosphate hydrolases"/>
    <property type="match status" value="1"/>
</dbReference>
<dbReference type="FunFam" id="3.40.50.300:FF:001495">
    <property type="entry name" value="ATP-binding cassette protein subfamily G, member 4"/>
    <property type="match status" value="1"/>
</dbReference>
<dbReference type="GO" id="GO:0005524">
    <property type="term" value="F:ATP binding"/>
    <property type="evidence" value="ECO:0007669"/>
    <property type="project" value="UniProtKB-KW"/>
</dbReference>
<reference evidence="11" key="1">
    <citation type="journal article" date="2015" name="Infect. Genet. Evol.">
        <title>ABCG-like transporter of Trypanosoma cruzi involved in benznidazole resistance: gene polymorphisms disclose inter-strain intragenic recombination in hybrid isolates.</title>
        <authorList>
            <person name="Franco J."/>
            <person name="Ferreira R.C."/>
            <person name="Ienne S."/>
            <person name="Zingales B."/>
        </authorList>
    </citation>
    <scope>NUCLEOTIDE SEQUENCE</scope>
    <source>
        <strain evidence="11">793</strain>
    </source>
</reference>
<evidence type="ECO:0000256" key="9">
    <source>
        <dbReference type="SAM" id="Phobius"/>
    </source>
</evidence>
<evidence type="ECO:0000256" key="3">
    <source>
        <dbReference type="ARBA" id="ARBA00022692"/>
    </source>
</evidence>
<evidence type="ECO:0000256" key="5">
    <source>
        <dbReference type="ARBA" id="ARBA00022840"/>
    </source>
</evidence>
<feature type="domain" description="ABC transporter" evidence="10">
    <location>
        <begin position="74"/>
        <end position="314"/>
    </location>
</feature>
<dbReference type="VEuPathDB" id="TriTrypDB:BCY84_11373"/>
<dbReference type="InterPro" id="IPR027417">
    <property type="entry name" value="P-loop_NTPase"/>
</dbReference>
<dbReference type="Pfam" id="PF19055">
    <property type="entry name" value="ABC2_membrane_7"/>
    <property type="match status" value="1"/>
</dbReference>
<feature type="transmembrane region" description="Helical" evidence="9">
    <location>
        <begin position="636"/>
        <end position="661"/>
    </location>
</feature>
<dbReference type="VEuPathDB" id="TriTrypDB:TcCLB.506249.70"/>
<dbReference type="VEuPathDB" id="TriTrypDB:TcCL_NonESM09264"/>
<dbReference type="VEuPathDB" id="TriTrypDB:TCDM_08166"/>
<dbReference type="VEuPathDB" id="TriTrypDB:C4B63_63g86"/>
<dbReference type="PANTHER" id="PTHR48041">
    <property type="entry name" value="ABC TRANSPORTER G FAMILY MEMBER 28"/>
    <property type="match status" value="1"/>
</dbReference>
<evidence type="ECO:0000259" key="10">
    <source>
        <dbReference type="PROSITE" id="PS50893"/>
    </source>
</evidence>
<evidence type="ECO:0000256" key="4">
    <source>
        <dbReference type="ARBA" id="ARBA00022741"/>
    </source>
</evidence>
<dbReference type="PANTHER" id="PTHR48041:SF102">
    <property type="entry name" value="TRANSPORTER, PUTATIVE-RELATED"/>
    <property type="match status" value="1"/>
</dbReference>
<accession>A0A0C5BV51</accession>
<dbReference type="SUPFAM" id="SSF52540">
    <property type="entry name" value="P-loop containing nucleoside triphosphate hydrolases"/>
    <property type="match status" value="1"/>
</dbReference>
<dbReference type="VEuPathDB" id="TriTrypDB:TCSYLVIO_004627"/>
<evidence type="ECO:0000256" key="6">
    <source>
        <dbReference type="ARBA" id="ARBA00022989"/>
    </source>
</evidence>
<keyword evidence="6 9" id="KW-1133">Transmembrane helix</keyword>
<gene>
    <name evidence="11" type="primary">ABCG1</name>
</gene>
<comment type="subcellular location">
    <subcellularLocation>
        <location evidence="1">Membrane</location>
        <topology evidence="1">Multi-pass membrane protein</topology>
    </subcellularLocation>
</comment>
<dbReference type="GO" id="GO:0140359">
    <property type="term" value="F:ABC-type transporter activity"/>
    <property type="evidence" value="ECO:0007669"/>
    <property type="project" value="InterPro"/>
</dbReference>
<organism evidence="11">
    <name type="scientific">Trypanosoma cruzi</name>
    <dbReference type="NCBI Taxonomy" id="5693"/>
    <lineage>
        <taxon>Eukaryota</taxon>
        <taxon>Discoba</taxon>
        <taxon>Euglenozoa</taxon>
        <taxon>Kinetoplastea</taxon>
        <taxon>Metakinetoplastina</taxon>
        <taxon>Trypanosomatida</taxon>
        <taxon>Trypanosomatidae</taxon>
        <taxon>Trypanosoma</taxon>
        <taxon>Schizotrypanum</taxon>
    </lineage>
</organism>
<dbReference type="VEuPathDB" id="TriTrypDB:Tc_MARK_6497"/>
<proteinExistence type="predicted"/>
<keyword evidence="7 9" id="KW-0472">Membrane</keyword>
<keyword evidence="4" id="KW-0547">Nucleotide-binding</keyword>
<feature type="transmembrane region" description="Helical" evidence="9">
    <location>
        <begin position="542"/>
        <end position="564"/>
    </location>
</feature>